<dbReference type="GO" id="GO:0003700">
    <property type="term" value="F:DNA-binding transcription factor activity"/>
    <property type="evidence" value="ECO:0007669"/>
    <property type="project" value="InterPro"/>
</dbReference>
<evidence type="ECO:0000259" key="1">
    <source>
        <dbReference type="Pfam" id="PF04542"/>
    </source>
</evidence>
<dbReference type="Pfam" id="PF04542">
    <property type="entry name" value="Sigma70_r2"/>
    <property type="match status" value="1"/>
</dbReference>
<dbReference type="GO" id="GO:0006352">
    <property type="term" value="P:DNA-templated transcription initiation"/>
    <property type="evidence" value="ECO:0007669"/>
    <property type="project" value="InterPro"/>
</dbReference>
<name>A6GJL7_9BACT</name>
<evidence type="ECO:0000313" key="3">
    <source>
        <dbReference type="Proteomes" id="UP000005801"/>
    </source>
</evidence>
<dbReference type="AlphaFoldDB" id="A6GJL7"/>
<dbReference type="Gene3D" id="1.10.1740.10">
    <property type="match status" value="1"/>
</dbReference>
<evidence type="ECO:0000313" key="2">
    <source>
        <dbReference type="EMBL" id="EDM73927.1"/>
    </source>
</evidence>
<reference evidence="2 3" key="1">
    <citation type="submission" date="2007-06" db="EMBL/GenBank/DDBJ databases">
        <authorList>
            <person name="Shimkets L."/>
            <person name="Ferriera S."/>
            <person name="Johnson J."/>
            <person name="Kravitz S."/>
            <person name="Beeson K."/>
            <person name="Sutton G."/>
            <person name="Rogers Y.-H."/>
            <person name="Friedman R."/>
            <person name="Frazier M."/>
            <person name="Venter J.C."/>
        </authorList>
    </citation>
    <scope>NUCLEOTIDE SEQUENCE [LARGE SCALE GENOMIC DNA]</scope>
    <source>
        <strain evidence="2 3">SIR-1</strain>
    </source>
</reference>
<dbReference type="InterPro" id="IPR007627">
    <property type="entry name" value="RNA_pol_sigma70_r2"/>
</dbReference>
<comment type="caution">
    <text evidence="2">The sequence shown here is derived from an EMBL/GenBank/DDBJ whole genome shotgun (WGS) entry which is preliminary data.</text>
</comment>
<accession>A6GJL7</accession>
<organism evidence="2 3">
    <name type="scientific">Plesiocystis pacifica SIR-1</name>
    <dbReference type="NCBI Taxonomy" id="391625"/>
    <lineage>
        <taxon>Bacteria</taxon>
        <taxon>Pseudomonadati</taxon>
        <taxon>Myxococcota</taxon>
        <taxon>Polyangia</taxon>
        <taxon>Nannocystales</taxon>
        <taxon>Nannocystaceae</taxon>
        <taxon>Plesiocystis</taxon>
    </lineage>
</organism>
<dbReference type="SUPFAM" id="SSF88946">
    <property type="entry name" value="Sigma2 domain of RNA polymerase sigma factors"/>
    <property type="match status" value="1"/>
</dbReference>
<dbReference type="Proteomes" id="UP000005801">
    <property type="component" value="Unassembled WGS sequence"/>
</dbReference>
<gene>
    <name evidence="2" type="ORF">PPSIR1_14805</name>
</gene>
<dbReference type="RefSeq" id="WP_006976903.1">
    <property type="nucleotide sequence ID" value="NZ_ABCS01000161.1"/>
</dbReference>
<sequence>MALGAHPGVLQQFDRELLSYFLRRTGSIEVARDLRQEVWVAVHRYRGESSPRHYLFAIARRQLAGHYRVKHRTFLPLPEIQDDLDVERASYAAKLSRPLIASPSRFEQL</sequence>
<dbReference type="STRING" id="391625.PPSIR1_14805"/>
<keyword evidence="3" id="KW-1185">Reference proteome</keyword>
<proteinExistence type="predicted"/>
<dbReference type="EMBL" id="ABCS01000161">
    <property type="protein sequence ID" value="EDM73927.1"/>
    <property type="molecule type" value="Genomic_DNA"/>
</dbReference>
<protein>
    <recommendedName>
        <fullName evidence="1">RNA polymerase sigma-70 region 2 domain-containing protein</fullName>
    </recommendedName>
</protein>
<dbReference type="InterPro" id="IPR013325">
    <property type="entry name" value="RNA_pol_sigma_r2"/>
</dbReference>
<feature type="domain" description="RNA polymerase sigma-70 region 2" evidence="1">
    <location>
        <begin position="11"/>
        <end position="72"/>
    </location>
</feature>